<name>A0ABQ5A7S9_9ASTR</name>
<gene>
    <name evidence="1" type="ORF">Tco_0819253</name>
</gene>
<dbReference type="Proteomes" id="UP001151760">
    <property type="component" value="Unassembled WGS sequence"/>
</dbReference>
<reference evidence="1" key="2">
    <citation type="submission" date="2022-01" db="EMBL/GenBank/DDBJ databases">
        <authorList>
            <person name="Yamashiro T."/>
            <person name="Shiraishi A."/>
            <person name="Satake H."/>
            <person name="Nakayama K."/>
        </authorList>
    </citation>
    <scope>NUCLEOTIDE SEQUENCE</scope>
</reference>
<evidence type="ECO:0000313" key="2">
    <source>
        <dbReference type="Proteomes" id="UP001151760"/>
    </source>
</evidence>
<sequence length="258" mass="30405">MTMEVLPEPTSNKLCGRPKDQGGLGLKNLQTWNHALLAKHVWNIAIKKDSLWVKWVHYVKLRRKSIWDVKEDSEDIWGWENLLKVRDQIRDNRLSKNLTVSNMIVNGRWRWPEEWFDKFPLITSLEVPNIEEGMEDKIDKLVTQDKLSKWGNQAVNSNIEKSSEYDRDQVFEYEWKAIINTLIKAGNGSSINSVVRRLIFAASVYNIWAERNRRIFQDRKMNDNDVFKRIVDVVKSKISGLIVKDNYAIKKIEDKYNI</sequence>
<keyword evidence="2" id="KW-1185">Reference proteome</keyword>
<proteinExistence type="predicted"/>
<organism evidence="1 2">
    <name type="scientific">Tanacetum coccineum</name>
    <dbReference type="NCBI Taxonomy" id="301880"/>
    <lineage>
        <taxon>Eukaryota</taxon>
        <taxon>Viridiplantae</taxon>
        <taxon>Streptophyta</taxon>
        <taxon>Embryophyta</taxon>
        <taxon>Tracheophyta</taxon>
        <taxon>Spermatophyta</taxon>
        <taxon>Magnoliopsida</taxon>
        <taxon>eudicotyledons</taxon>
        <taxon>Gunneridae</taxon>
        <taxon>Pentapetalae</taxon>
        <taxon>asterids</taxon>
        <taxon>campanulids</taxon>
        <taxon>Asterales</taxon>
        <taxon>Asteraceae</taxon>
        <taxon>Asteroideae</taxon>
        <taxon>Anthemideae</taxon>
        <taxon>Anthemidinae</taxon>
        <taxon>Tanacetum</taxon>
    </lineage>
</organism>
<comment type="caution">
    <text evidence="1">The sequence shown here is derived from an EMBL/GenBank/DDBJ whole genome shotgun (WGS) entry which is preliminary data.</text>
</comment>
<dbReference type="PANTHER" id="PTHR33116:SF78">
    <property type="entry name" value="OS12G0587133 PROTEIN"/>
    <property type="match status" value="1"/>
</dbReference>
<reference evidence="1" key="1">
    <citation type="journal article" date="2022" name="Int. J. Mol. Sci.">
        <title>Draft Genome of Tanacetum Coccineum: Genomic Comparison of Closely Related Tanacetum-Family Plants.</title>
        <authorList>
            <person name="Yamashiro T."/>
            <person name="Shiraishi A."/>
            <person name="Nakayama K."/>
            <person name="Satake H."/>
        </authorList>
    </citation>
    <scope>NUCLEOTIDE SEQUENCE</scope>
</reference>
<evidence type="ECO:0000313" key="1">
    <source>
        <dbReference type="EMBL" id="GJS98083.1"/>
    </source>
</evidence>
<dbReference type="EMBL" id="BQNB010012014">
    <property type="protein sequence ID" value="GJS98083.1"/>
    <property type="molecule type" value="Genomic_DNA"/>
</dbReference>
<dbReference type="PANTHER" id="PTHR33116">
    <property type="entry name" value="REVERSE TRANSCRIPTASE ZINC-BINDING DOMAIN-CONTAINING PROTEIN-RELATED-RELATED"/>
    <property type="match status" value="1"/>
</dbReference>
<protein>
    <submittedName>
        <fullName evidence="1">Uncharacterized protein</fullName>
    </submittedName>
</protein>
<accession>A0ABQ5A7S9</accession>